<reference evidence="3 4" key="1">
    <citation type="journal article" date="2018" name="Sci. Rep.">
        <title>Network-guided genomic and metagenomic analysis of the faecal microbiota of the critically endangered kakapo.</title>
        <authorList>
            <person name="Waite D.W."/>
            <person name="Dsouza M."/>
            <person name="Sekiguchi Y."/>
            <person name="Hugenholtz P."/>
            <person name="Taylor M.W."/>
        </authorList>
    </citation>
    <scope>NUCLEOTIDE SEQUENCE [LARGE SCALE GENOMIC DNA]</scope>
    <source>
        <strain evidence="3 4">BI02</strain>
    </source>
</reference>
<dbReference type="Proteomes" id="UP000253215">
    <property type="component" value="Unassembled WGS sequence"/>
</dbReference>
<dbReference type="InterPro" id="IPR025246">
    <property type="entry name" value="IS30-like_HTH"/>
</dbReference>
<name>A0A368UCT2_9STRE</name>
<evidence type="ECO:0000313" key="2">
    <source>
        <dbReference type="EMBL" id="RCW16249.1"/>
    </source>
</evidence>
<sequence length="35" mass="4286">MSYHHFTIDERESILIYRTKGMTFSQIARLLHRHP</sequence>
<organism evidence="3 4">
    <name type="scientific">Streptococcus gallolyticus</name>
    <dbReference type="NCBI Taxonomy" id="315405"/>
    <lineage>
        <taxon>Bacteria</taxon>
        <taxon>Bacillati</taxon>
        <taxon>Bacillota</taxon>
        <taxon>Bacilli</taxon>
        <taxon>Lactobacillales</taxon>
        <taxon>Streptococcaceae</taxon>
        <taxon>Streptococcus</taxon>
    </lineage>
</organism>
<dbReference type="EMBL" id="NETH01000030">
    <property type="protein sequence ID" value="RCW16761.1"/>
    <property type="molecule type" value="Genomic_DNA"/>
</dbReference>
<evidence type="ECO:0000313" key="3">
    <source>
        <dbReference type="EMBL" id="RCW16761.1"/>
    </source>
</evidence>
<accession>A0A368UCT2</accession>
<evidence type="ECO:0000259" key="1">
    <source>
        <dbReference type="Pfam" id="PF13936"/>
    </source>
</evidence>
<dbReference type="Pfam" id="PF13936">
    <property type="entry name" value="HTH_38"/>
    <property type="match status" value="1"/>
</dbReference>
<feature type="domain" description="Transposase IS30-like HTH" evidence="1">
    <location>
        <begin position="2"/>
        <end position="35"/>
    </location>
</feature>
<comment type="caution">
    <text evidence="3">The sequence shown here is derived from an EMBL/GenBank/DDBJ whole genome shotgun (WGS) entry which is preliminary data.</text>
</comment>
<protein>
    <recommendedName>
        <fullName evidence="1">Transposase IS30-like HTH domain-containing protein</fullName>
    </recommendedName>
</protein>
<feature type="non-terminal residue" evidence="3">
    <location>
        <position position="35"/>
    </location>
</feature>
<evidence type="ECO:0000313" key="4">
    <source>
        <dbReference type="Proteomes" id="UP000253215"/>
    </source>
</evidence>
<dbReference type="AlphaFoldDB" id="A0A368UCT2"/>
<gene>
    <name evidence="3" type="ORF">CAC02_06810</name>
    <name evidence="2" type="ORF">CAC02_09565</name>
</gene>
<proteinExistence type="predicted"/>
<dbReference type="EMBL" id="NETH01000061">
    <property type="protein sequence ID" value="RCW16249.1"/>
    <property type="molecule type" value="Genomic_DNA"/>
</dbReference>